<dbReference type="Gene3D" id="3.40.50.10810">
    <property type="entry name" value="Tandem AAA-ATPase domain"/>
    <property type="match status" value="1"/>
</dbReference>
<dbReference type="AlphaFoldDB" id="A0A7J7LXH5"/>
<accession>A0A7J7LXH5</accession>
<proteinExistence type="predicted"/>
<evidence type="ECO:0000313" key="8">
    <source>
        <dbReference type="EMBL" id="KAF6147230.1"/>
    </source>
</evidence>
<keyword evidence="9" id="KW-1185">Reference proteome</keyword>
<feature type="domain" description="SNF2 N-terminal" evidence="7">
    <location>
        <begin position="184"/>
        <end position="286"/>
    </location>
</feature>
<keyword evidence="3" id="KW-0378">Hydrolase</keyword>
<dbReference type="GO" id="GO:0005524">
    <property type="term" value="F:ATP binding"/>
    <property type="evidence" value="ECO:0007669"/>
    <property type="project" value="UniProtKB-KW"/>
</dbReference>
<dbReference type="PANTHER" id="PTHR45821:SF5">
    <property type="entry name" value="SNF2 DOMAIN-CONTAINING PROTEIN CLASSY 4"/>
    <property type="match status" value="1"/>
</dbReference>
<evidence type="ECO:0000256" key="3">
    <source>
        <dbReference type="ARBA" id="ARBA00022806"/>
    </source>
</evidence>
<gene>
    <name evidence="8" type="ORF">GIB67_039360</name>
</gene>
<evidence type="ECO:0000256" key="5">
    <source>
        <dbReference type="ARBA" id="ARBA00023242"/>
    </source>
</evidence>
<dbReference type="InterPro" id="IPR038718">
    <property type="entry name" value="SNF2-like_sf"/>
</dbReference>
<evidence type="ECO:0000256" key="4">
    <source>
        <dbReference type="ARBA" id="ARBA00022840"/>
    </source>
</evidence>
<dbReference type="PANTHER" id="PTHR45821">
    <property type="entry name" value="SNF2 DOMAIN-CONTAINING PROTEIN CLASSY 2-RELATED"/>
    <property type="match status" value="1"/>
</dbReference>
<feature type="compositionally biased region" description="Acidic residues" evidence="6">
    <location>
        <begin position="11"/>
        <end position="21"/>
    </location>
</feature>
<keyword evidence="3" id="KW-0347">Helicase</keyword>
<dbReference type="SUPFAM" id="SSF52540">
    <property type="entry name" value="P-loop containing nucleoside triphosphate hydrolases"/>
    <property type="match status" value="2"/>
</dbReference>
<feature type="region of interest" description="Disordered" evidence="6">
    <location>
        <begin position="133"/>
        <end position="157"/>
    </location>
</feature>
<reference evidence="8 9" key="1">
    <citation type="journal article" date="2020" name="IScience">
        <title>Genome Sequencing of the Endangered Kingdonia uniflora (Circaeasteraceae, Ranunculales) Reveals Potential Mechanisms of Evolutionary Specialization.</title>
        <authorList>
            <person name="Sun Y."/>
            <person name="Deng T."/>
            <person name="Zhang A."/>
            <person name="Moore M.J."/>
            <person name="Landis J.B."/>
            <person name="Lin N."/>
            <person name="Zhang H."/>
            <person name="Zhang X."/>
            <person name="Huang J."/>
            <person name="Zhang X."/>
            <person name="Sun H."/>
            <person name="Wang H."/>
        </authorList>
    </citation>
    <scope>NUCLEOTIDE SEQUENCE [LARGE SCALE GENOMIC DNA]</scope>
    <source>
        <strain evidence="8">TB1705</strain>
        <tissue evidence="8">Leaf</tissue>
    </source>
</reference>
<dbReference type="GO" id="GO:0004386">
    <property type="term" value="F:helicase activity"/>
    <property type="evidence" value="ECO:0007669"/>
    <property type="project" value="UniProtKB-KW"/>
</dbReference>
<dbReference type="OrthoDB" id="2020972at2759"/>
<feature type="region of interest" description="Disordered" evidence="6">
    <location>
        <begin position="1"/>
        <end position="68"/>
    </location>
</feature>
<evidence type="ECO:0000256" key="6">
    <source>
        <dbReference type="SAM" id="MobiDB-lite"/>
    </source>
</evidence>
<evidence type="ECO:0000256" key="1">
    <source>
        <dbReference type="ARBA" id="ARBA00004123"/>
    </source>
</evidence>
<dbReference type="InterPro" id="IPR000330">
    <property type="entry name" value="SNF2_N"/>
</dbReference>
<comment type="subcellular location">
    <subcellularLocation>
        <location evidence="1">Nucleus</location>
    </subcellularLocation>
</comment>
<keyword evidence="2" id="KW-0547">Nucleotide-binding</keyword>
<keyword evidence="5" id="KW-0539">Nucleus</keyword>
<organism evidence="8 9">
    <name type="scientific">Kingdonia uniflora</name>
    <dbReference type="NCBI Taxonomy" id="39325"/>
    <lineage>
        <taxon>Eukaryota</taxon>
        <taxon>Viridiplantae</taxon>
        <taxon>Streptophyta</taxon>
        <taxon>Embryophyta</taxon>
        <taxon>Tracheophyta</taxon>
        <taxon>Spermatophyta</taxon>
        <taxon>Magnoliopsida</taxon>
        <taxon>Ranunculales</taxon>
        <taxon>Circaeasteraceae</taxon>
        <taxon>Kingdonia</taxon>
    </lineage>
</organism>
<dbReference type="Proteomes" id="UP000541444">
    <property type="component" value="Unassembled WGS sequence"/>
</dbReference>
<dbReference type="GO" id="GO:0080188">
    <property type="term" value="P:gene silencing by siRNA-directed DNA methylation"/>
    <property type="evidence" value="ECO:0007669"/>
    <property type="project" value="InterPro"/>
</dbReference>
<dbReference type="Pfam" id="PF00176">
    <property type="entry name" value="SNF2-rel_dom"/>
    <property type="match status" value="1"/>
</dbReference>
<dbReference type="InterPro" id="IPR027417">
    <property type="entry name" value="P-loop_NTPase"/>
</dbReference>
<dbReference type="Gene3D" id="3.40.50.300">
    <property type="entry name" value="P-loop containing nucleotide triphosphate hydrolases"/>
    <property type="match status" value="1"/>
</dbReference>
<dbReference type="InterPro" id="IPR044567">
    <property type="entry name" value="CLSY/DRD1"/>
</dbReference>
<keyword evidence="4" id="KW-0067">ATP-binding</keyword>
<evidence type="ECO:0000259" key="7">
    <source>
        <dbReference type="Pfam" id="PF00176"/>
    </source>
</evidence>
<dbReference type="EMBL" id="JACGCM010001933">
    <property type="protein sequence ID" value="KAF6147230.1"/>
    <property type="molecule type" value="Genomic_DNA"/>
</dbReference>
<evidence type="ECO:0000256" key="2">
    <source>
        <dbReference type="ARBA" id="ARBA00022741"/>
    </source>
</evidence>
<feature type="compositionally biased region" description="Acidic residues" evidence="6">
    <location>
        <begin position="29"/>
        <end position="42"/>
    </location>
</feature>
<feature type="compositionally biased region" description="Polar residues" evidence="6">
    <location>
        <begin position="133"/>
        <end position="150"/>
    </location>
</feature>
<protein>
    <recommendedName>
        <fullName evidence="7">SNF2 N-terminal domain-containing protein</fullName>
    </recommendedName>
</protein>
<comment type="caution">
    <text evidence="8">The sequence shown here is derived from an EMBL/GenBank/DDBJ whole genome shotgun (WGS) entry which is preliminary data.</text>
</comment>
<dbReference type="GO" id="GO:0005634">
    <property type="term" value="C:nucleus"/>
    <property type="evidence" value="ECO:0007669"/>
    <property type="project" value="UniProtKB-SubCell"/>
</dbReference>
<sequence>MKLRTLTEPICFDEEESDVSAEDDRNSNDDDDISADDGDESADNGIIGVDEEIGTEARNAGVKKNGGSMKGRPIADGYDFDDNEDGIGVDEAIGVGARNVSVQKKGASKKGRPKAESMYKILVDTISNKCELSRQASEGNAQEKTPQANDVVTPLPRKFNSHTHLKGTVWDRFPGIRNMLYPHQQEGFEFLGKILAGRIELDKLVKNASSDGVGGCVISHAPGTGKTLLTIAFLMAYMEVYKECRPIIIAPCSMLLTWGGEFRKWKVNVPFHNLNSSEYSGKEHHLALELARKHRGKKWTRLIKLYSWSKGKGILGISYPLFERLAGRRPGEAKEAKSQRDIQHFKQKDNPSVEMQAISRAYRLGQKKVVYTYNLITAETMEENKYCRQVEKDRLSKLMFFSTTVKGSERKRSLSVSNDSILEKMVDHEKLKDMFKTIIYQQKEPNLVDIFGSVGSTIKEPNQ</sequence>
<name>A0A7J7LXH5_9MAGN</name>
<evidence type="ECO:0000313" key="9">
    <source>
        <dbReference type="Proteomes" id="UP000541444"/>
    </source>
</evidence>